<dbReference type="Proteomes" id="UP000320876">
    <property type="component" value="Unassembled WGS sequence"/>
</dbReference>
<dbReference type="EMBL" id="VFML01000001">
    <property type="protein sequence ID" value="TQJ01386.1"/>
    <property type="molecule type" value="Genomic_DNA"/>
</dbReference>
<sequence>MTSDSGLTVADALTLLDSPPDRSLVPNLPRWEAIPLGTACGEVCQEQPRSRPHLAGWRRVVLDDHGHVEKQLYCTVHAEQADRLCPPSS</sequence>
<gene>
    <name evidence="1" type="ORF">FB471_1064</name>
</gene>
<organism evidence="1 2">
    <name type="scientific">Amycolatopsis cihanbeyliensis</name>
    <dbReference type="NCBI Taxonomy" id="1128664"/>
    <lineage>
        <taxon>Bacteria</taxon>
        <taxon>Bacillati</taxon>
        <taxon>Actinomycetota</taxon>
        <taxon>Actinomycetes</taxon>
        <taxon>Pseudonocardiales</taxon>
        <taxon>Pseudonocardiaceae</taxon>
        <taxon>Amycolatopsis</taxon>
    </lineage>
</organism>
<dbReference type="AlphaFoldDB" id="A0A542DEB8"/>
<reference evidence="1 2" key="1">
    <citation type="submission" date="2019-06" db="EMBL/GenBank/DDBJ databases">
        <title>Sequencing the genomes of 1000 actinobacteria strains.</title>
        <authorList>
            <person name="Klenk H.-P."/>
        </authorList>
    </citation>
    <scope>NUCLEOTIDE SEQUENCE [LARGE SCALE GENOMIC DNA]</scope>
    <source>
        <strain evidence="1 2">DSM 45679</strain>
    </source>
</reference>
<dbReference type="OrthoDB" id="9967476at2"/>
<name>A0A542DEB8_AMYCI</name>
<accession>A0A542DEB8</accession>
<evidence type="ECO:0000313" key="2">
    <source>
        <dbReference type="Proteomes" id="UP000320876"/>
    </source>
</evidence>
<proteinExistence type="predicted"/>
<evidence type="ECO:0000313" key="1">
    <source>
        <dbReference type="EMBL" id="TQJ01386.1"/>
    </source>
</evidence>
<comment type="caution">
    <text evidence="1">The sequence shown here is derived from an EMBL/GenBank/DDBJ whole genome shotgun (WGS) entry which is preliminary data.</text>
</comment>
<dbReference type="RefSeq" id="WP_141996200.1">
    <property type="nucleotide sequence ID" value="NZ_VFML01000001.1"/>
</dbReference>
<keyword evidence="2" id="KW-1185">Reference proteome</keyword>
<protein>
    <submittedName>
        <fullName evidence="1">Uncharacterized protein</fullName>
    </submittedName>
</protein>